<keyword evidence="1" id="KW-0472">Membrane</keyword>
<organism evidence="2 3">
    <name type="scientific">Haloquadratum walsbyi J07HQW1</name>
    <dbReference type="NCBI Taxonomy" id="1238424"/>
    <lineage>
        <taxon>Archaea</taxon>
        <taxon>Methanobacteriati</taxon>
        <taxon>Methanobacteriota</taxon>
        <taxon>Stenosarchaea group</taxon>
        <taxon>Halobacteria</taxon>
        <taxon>Halobacteriales</taxon>
        <taxon>Haloferacaceae</taxon>
        <taxon>Haloquadratum</taxon>
    </lineage>
</organism>
<dbReference type="AlphaFoldDB" id="U1MNX2"/>
<reference evidence="2 3" key="1">
    <citation type="journal article" date="2013" name="PLoS ONE">
        <title>Assembly-driven community genomics of a hypersaline microbial ecosystem.</title>
        <authorList>
            <person name="Podell S."/>
            <person name="Ugalde J.A."/>
            <person name="Narasingarao P."/>
            <person name="Banfield J.F."/>
            <person name="Heidelberg K.B."/>
            <person name="Allen E.E."/>
        </authorList>
    </citation>
    <scope>NUCLEOTIDE SEQUENCE [LARGE SCALE GENOMIC DNA]</scope>
    <source>
        <strain evidence="3">J07HQW1</strain>
    </source>
</reference>
<dbReference type="Proteomes" id="UP000030649">
    <property type="component" value="Unassembled WGS sequence"/>
</dbReference>
<proteinExistence type="predicted"/>
<evidence type="ECO:0000256" key="1">
    <source>
        <dbReference type="SAM" id="Phobius"/>
    </source>
</evidence>
<sequence length="58" mass="6019">MNEDLFVRVVGGISTTAILLVAVTVGALLGNNSDEMLAWSIISGVALSTGAVIIIYRL</sequence>
<dbReference type="HOGENOM" id="CLU_2968410_0_0_2"/>
<feature type="transmembrane region" description="Helical" evidence="1">
    <location>
        <begin position="5"/>
        <end position="30"/>
    </location>
</feature>
<dbReference type="EMBL" id="KE356560">
    <property type="protein sequence ID" value="ERG91589.1"/>
    <property type="molecule type" value="Genomic_DNA"/>
</dbReference>
<protein>
    <submittedName>
        <fullName evidence="2">Uncharacterized protein</fullName>
    </submittedName>
</protein>
<feature type="transmembrane region" description="Helical" evidence="1">
    <location>
        <begin position="36"/>
        <end position="56"/>
    </location>
</feature>
<accession>U1MNX2</accession>
<gene>
    <name evidence="2" type="ORF">J07HQW1_01623</name>
</gene>
<keyword evidence="1" id="KW-0812">Transmembrane</keyword>
<name>U1MNX2_9EURY</name>
<keyword evidence="1" id="KW-1133">Transmembrane helix</keyword>
<evidence type="ECO:0000313" key="2">
    <source>
        <dbReference type="EMBL" id="ERG91589.1"/>
    </source>
</evidence>
<evidence type="ECO:0000313" key="3">
    <source>
        <dbReference type="Proteomes" id="UP000030649"/>
    </source>
</evidence>